<name>A0A3R8S5F2_9BURK</name>
<dbReference type="PROSITE" id="PS50883">
    <property type="entry name" value="EAL"/>
    <property type="match status" value="1"/>
</dbReference>
<dbReference type="EMBL" id="RSED01000001">
    <property type="protein sequence ID" value="RRS06424.1"/>
    <property type="molecule type" value="Genomic_DNA"/>
</dbReference>
<accession>A0A3R8S5F2</accession>
<dbReference type="Proteomes" id="UP000269265">
    <property type="component" value="Unassembled WGS sequence"/>
</dbReference>
<reference evidence="2 3" key="1">
    <citation type="submission" date="2018-12" db="EMBL/GenBank/DDBJ databases">
        <title>The whole draft genome of Aquabacterium sp. SJQ9.</title>
        <authorList>
            <person name="Sun L."/>
            <person name="Gao X."/>
            <person name="Chen W."/>
            <person name="Huang K."/>
        </authorList>
    </citation>
    <scope>NUCLEOTIDE SEQUENCE [LARGE SCALE GENOMIC DNA]</scope>
    <source>
        <strain evidence="2 3">SJQ9</strain>
    </source>
</reference>
<evidence type="ECO:0000313" key="2">
    <source>
        <dbReference type="EMBL" id="RRS06424.1"/>
    </source>
</evidence>
<comment type="caution">
    <text evidence="2">The sequence shown here is derived from an EMBL/GenBank/DDBJ whole genome shotgun (WGS) entry which is preliminary data.</text>
</comment>
<dbReference type="CDD" id="cd01948">
    <property type="entry name" value="EAL"/>
    <property type="match status" value="1"/>
</dbReference>
<dbReference type="AlphaFoldDB" id="A0A3R8S5F2"/>
<sequence length="291" mass="32141">MVLVIMQADVTARNAIEDDMRTALAQGHFTLHYQPQVREDGHGHGQVIGAEALLRWDHPQRGMILPGKFISLAEETGLIVPIGDWVLRKACTQLAEWAGHPRTAALTLSVNVSASQFRQPDFVPQVLDIVQRSGIDPSRLKLELTESLLVKDMDEVVRKMAELRARGLALSLDDFGTGYSSLNYLKRLPIDQLKIDQSFVRDLLNDPNDMAIVRTLVSLGQSLNLMLIAEGVETAEQLAWLRENGCPAYQGFLFSKPLPIDLFEKLVATPPTMPVAQGPRPRPAAGKPVVV</sequence>
<gene>
    <name evidence="2" type="ORF">EIP75_00425</name>
</gene>
<dbReference type="PANTHER" id="PTHR33121">
    <property type="entry name" value="CYCLIC DI-GMP PHOSPHODIESTERASE PDEF"/>
    <property type="match status" value="1"/>
</dbReference>
<dbReference type="Pfam" id="PF00563">
    <property type="entry name" value="EAL"/>
    <property type="match status" value="1"/>
</dbReference>
<dbReference type="PANTHER" id="PTHR33121:SF70">
    <property type="entry name" value="SIGNALING PROTEIN YKOW"/>
    <property type="match status" value="1"/>
</dbReference>
<dbReference type="SUPFAM" id="SSF141868">
    <property type="entry name" value="EAL domain-like"/>
    <property type="match status" value="1"/>
</dbReference>
<organism evidence="2 3">
    <name type="scientific">Aquabacterium soli</name>
    <dbReference type="NCBI Taxonomy" id="2493092"/>
    <lineage>
        <taxon>Bacteria</taxon>
        <taxon>Pseudomonadati</taxon>
        <taxon>Pseudomonadota</taxon>
        <taxon>Betaproteobacteria</taxon>
        <taxon>Burkholderiales</taxon>
        <taxon>Aquabacterium</taxon>
    </lineage>
</organism>
<dbReference type="InterPro" id="IPR050706">
    <property type="entry name" value="Cyclic-di-GMP_PDE-like"/>
</dbReference>
<dbReference type="FunFam" id="3.20.20.450:FF:000001">
    <property type="entry name" value="Cyclic di-GMP phosphodiesterase yahA"/>
    <property type="match status" value="1"/>
</dbReference>
<evidence type="ECO:0000259" key="1">
    <source>
        <dbReference type="PROSITE" id="PS50883"/>
    </source>
</evidence>
<protein>
    <submittedName>
        <fullName evidence="2">EAL domain-containing protein</fullName>
    </submittedName>
</protein>
<evidence type="ECO:0000313" key="3">
    <source>
        <dbReference type="Proteomes" id="UP000269265"/>
    </source>
</evidence>
<dbReference type="Gene3D" id="3.20.20.450">
    <property type="entry name" value="EAL domain"/>
    <property type="match status" value="1"/>
</dbReference>
<keyword evidence="3" id="KW-1185">Reference proteome</keyword>
<dbReference type="InterPro" id="IPR035919">
    <property type="entry name" value="EAL_sf"/>
</dbReference>
<proteinExistence type="predicted"/>
<dbReference type="InterPro" id="IPR001633">
    <property type="entry name" value="EAL_dom"/>
</dbReference>
<dbReference type="OrthoDB" id="9813903at2"/>
<feature type="domain" description="EAL" evidence="1">
    <location>
        <begin position="13"/>
        <end position="271"/>
    </location>
</feature>
<dbReference type="GO" id="GO:0071111">
    <property type="term" value="F:cyclic-guanylate-specific phosphodiesterase activity"/>
    <property type="evidence" value="ECO:0007669"/>
    <property type="project" value="InterPro"/>
</dbReference>
<dbReference type="SMART" id="SM00052">
    <property type="entry name" value="EAL"/>
    <property type="match status" value="1"/>
</dbReference>